<gene>
    <name evidence="1" type="ORF">HYC85_028828</name>
</gene>
<organism evidence="1 2">
    <name type="scientific">Camellia sinensis</name>
    <name type="common">Tea plant</name>
    <name type="synonym">Thea sinensis</name>
    <dbReference type="NCBI Taxonomy" id="4442"/>
    <lineage>
        <taxon>Eukaryota</taxon>
        <taxon>Viridiplantae</taxon>
        <taxon>Streptophyta</taxon>
        <taxon>Embryophyta</taxon>
        <taxon>Tracheophyta</taxon>
        <taxon>Spermatophyta</taxon>
        <taxon>Magnoliopsida</taxon>
        <taxon>eudicotyledons</taxon>
        <taxon>Gunneridae</taxon>
        <taxon>Pentapetalae</taxon>
        <taxon>asterids</taxon>
        <taxon>Ericales</taxon>
        <taxon>Theaceae</taxon>
        <taxon>Camellia</taxon>
    </lineage>
</organism>
<reference evidence="1 2" key="2">
    <citation type="submission" date="2020-07" db="EMBL/GenBank/DDBJ databases">
        <title>Genome assembly of wild tea tree DASZ reveals pedigree and selection history of tea varieties.</title>
        <authorList>
            <person name="Zhang W."/>
        </authorList>
    </citation>
    <scope>NUCLEOTIDE SEQUENCE [LARGE SCALE GENOMIC DNA]</scope>
    <source>
        <strain evidence="2">cv. G240</strain>
        <tissue evidence="1">Leaf</tissue>
    </source>
</reference>
<name>A0A7J7FWZ2_CAMSI</name>
<accession>A0A7J7FWZ2</accession>
<keyword evidence="2" id="KW-1185">Reference proteome</keyword>
<dbReference type="AlphaFoldDB" id="A0A7J7FWZ2"/>
<sequence>MALSLERVRIHEPRDLLGSGLEKKSEALGLERIRIHESRDPKHLDSNGFKRNLEVASLMSPRTLAGSELSGIYAPEPWALLKNLSLSSYSREFEIVLQGSSKIFEFSNSFLEPPSYIFGDSAGEADWLMVSTRSGIHTTPTRMAGEDEVH</sequence>
<evidence type="ECO:0000313" key="1">
    <source>
        <dbReference type="EMBL" id="KAF5932657.1"/>
    </source>
</evidence>
<proteinExistence type="predicted"/>
<protein>
    <submittedName>
        <fullName evidence="1">Uncharacterized protein</fullName>
    </submittedName>
</protein>
<evidence type="ECO:0000313" key="2">
    <source>
        <dbReference type="Proteomes" id="UP000593564"/>
    </source>
</evidence>
<comment type="caution">
    <text evidence="1">The sequence shown here is derived from an EMBL/GenBank/DDBJ whole genome shotgun (WGS) entry which is preliminary data.</text>
</comment>
<dbReference type="EMBL" id="JACBKZ010000014">
    <property type="protein sequence ID" value="KAF5932657.1"/>
    <property type="molecule type" value="Genomic_DNA"/>
</dbReference>
<dbReference type="Proteomes" id="UP000593564">
    <property type="component" value="Unassembled WGS sequence"/>
</dbReference>
<reference evidence="2" key="1">
    <citation type="journal article" date="2020" name="Nat. Commun.">
        <title>Genome assembly of wild tea tree DASZ reveals pedigree and selection history of tea varieties.</title>
        <authorList>
            <person name="Zhang W."/>
            <person name="Zhang Y."/>
            <person name="Qiu H."/>
            <person name="Guo Y."/>
            <person name="Wan H."/>
            <person name="Zhang X."/>
            <person name="Scossa F."/>
            <person name="Alseekh S."/>
            <person name="Zhang Q."/>
            <person name="Wang P."/>
            <person name="Xu L."/>
            <person name="Schmidt M.H."/>
            <person name="Jia X."/>
            <person name="Li D."/>
            <person name="Zhu A."/>
            <person name="Guo F."/>
            <person name="Chen W."/>
            <person name="Ni D."/>
            <person name="Usadel B."/>
            <person name="Fernie A.R."/>
            <person name="Wen W."/>
        </authorList>
    </citation>
    <scope>NUCLEOTIDE SEQUENCE [LARGE SCALE GENOMIC DNA]</scope>
    <source>
        <strain evidence="2">cv. G240</strain>
    </source>
</reference>